<evidence type="ECO:0000259" key="2">
    <source>
        <dbReference type="SMART" id="SM00458"/>
    </source>
</evidence>
<comment type="caution">
    <text evidence="3">The sequence shown here is derived from an EMBL/GenBank/DDBJ whole genome shotgun (WGS) entry which is preliminary data.</text>
</comment>
<feature type="compositionally biased region" description="Low complexity" evidence="1">
    <location>
        <begin position="24"/>
        <end position="37"/>
    </location>
</feature>
<proteinExistence type="predicted"/>
<dbReference type="AlphaFoldDB" id="A0AAD6XWB6"/>
<dbReference type="PROSITE" id="PS50231">
    <property type="entry name" value="RICIN_B_LECTIN"/>
    <property type="match status" value="2"/>
</dbReference>
<evidence type="ECO:0000256" key="1">
    <source>
        <dbReference type="SAM" id="MobiDB-lite"/>
    </source>
</evidence>
<feature type="region of interest" description="Disordered" evidence="1">
    <location>
        <begin position="1"/>
        <end position="40"/>
    </location>
</feature>
<accession>A0AAD6XWB6</accession>
<dbReference type="Gene3D" id="2.80.10.50">
    <property type="match status" value="2"/>
</dbReference>
<evidence type="ECO:0000313" key="3">
    <source>
        <dbReference type="EMBL" id="KAJ7092401.1"/>
    </source>
</evidence>
<dbReference type="Pfam" id="PF14200">
    <property type="entry name" value="RicinB_lectin_2"/>
    <property type="match status" value="1"/>
</dbReference>
<dbReference type="InterPro" id="IPR035992">
    <property type="entry name" value="Ricin_B-like_lectins"/>
</dbReference>
<feature type="compositionally biased region" description="Basic residues" evidence="1">
    <location>
        <begin position="1"/>
        <end position="12"/>
    </location>
</feature>
<dbReference type="Pfam" id="PF00652">
    <property type="entry name" value="Ricin_B_lectin"/>
    <property type="match status" value="1"/>
</dbReference>
<evidence type="ECO:0000313" key="4">
    <source>
        <dbReference type="Proteomes" id="UP001222325"/>
    </source>
</evidence>
<dbReference type="Proteomes" id="UP001222325">
    <property type="component" value="Unassembled WGS sequence"/>
</dbReference>
<dbReference type="SUPFAM" id="SSF50370">
    <property type="entry name" value="Ricin B-like lectins"/>
    <property type="match status" value="2"/>
</dbReference>
<organism evidence="3 4">
    <name type="scientific">Mycena belliarum</name>
    <dbReference type="NCBI Taxonomy" id="1033014"/>
    <lineage>
        <taxon>Eukaryota</taxon>
        <taxon>Fungi</taxon>
        <taxon>Dikarya</taxon>
        <taxon>Basidiomycota</taxon>
        <taxon>Agaricomycotina</taxon>
        <taxon>Agaricomycetes</taxon>
        <taxon>Agaricomycetidae</taxon>
        <taxon>Agaricales</taxon>
        <taxon>Marasmiineae</taxon>
        <taxon>Mycenaceae</taxon>
        <taxon>Mycena</taxon>
    </lineage>
</organism>
<dbReference type="InterPro" id="IPR000772">
    <property type="entry name" value="Ricin_B_lectin"/>
</dbReference>
<reference evidence="3" key="1">
    <citation type="submission" date="2023-03" db="EMBL/GenBank/DDBJ databases">
        <title>Massive genome expansion in bonnet fungi (Mycena s.s.) driven by repeated elements and novel gene families across ecological guilds.</title>
        <authorList>
            <consortium name="Lawrence Berkeley National Laboratory"/>
            <person name="Harder C.B."/>
            <person name="Miyauchi S."/>
            <person name="Viragh M."/>
            <person name="Kuo A."/>
            <person name="Thoen E."/>
            <person name="Andreopoulos B."/>
            <person name="Lu D."/>
            <person name="Skrede I."/>
            <person name="Drula E."/>
            <person name="Henrissat B."/>
            <person name="Morin E."/>
            <person name="Kohler A."/>
            <person name="Barry K."/>
            <person name="LaButti K."/>
            <person name="Morin E."/>
            <person name="Salamov A."/>
            <person name="Lipzen A."/>
            <person name="Mereny Z."/>
            <person name="Hegedus B."/>
            <person name="Baldrian P."/>
            <person name="Stursova M."/>
            <person name="Weitz H."/>
            <person name="Taylor A."/>
            <person name="Grigoriev I.V."/>
            <person name="Nagy L.G."/>
            <person name="Martin F."/>
            <person name="Kauserud H."/>
        </authorList>
    </citation>
    <scope>NUCLEOTIDE SEQUENCE</scope>
    <source>
        <strain evidence="3">CBHHK173m</strain>
    </source>
</reference>
<protein>
    <submittedName>
        <fullName evidence="3">Ricin B lectin domain-containing protein</fullName>
    </submittedName>
</protein>
<dbReference type="EMBL" id="JARJCN010000018">
    <property type="protein sequence ID" value="KAJ7092401.1"/>
    <property type="molecule type" value="Genomic_DNA"/>
</dbReference>
<gene>
    <name evidence="3" type="ORF">B0H15DRAFT_173222</name>
</gene>
<keyword evidence="4" id="KW-1185">Reference proteome</keyword>
<sequence>MTATLKRTRRTRTGSSHSLRDSPRALSPSRSSATSASGGVNADGTKLQIWSCVEGSKNQQWISLTNFTMQWAGTNKCIDLTGGSITDGTQLQIWTCTSGSSNQGWTERPKPSAVEITGGDFSAGGGGPYCIAAASDKDGAEVALVKCLNSELHTTFPNGNITWVAPIAPLTGTISTFNNKCIDVPNGSKANGVKLQIWTCAAGNTNQMFTNHRGQIEWAGTGKCLDLTDGKSVNGQPIQLWDCAVPDNNRNQDSSV</sequence>
<dbReference type="CDD" id="cd00161">
    <property type="entry name" value="beta-trefoil_Ricin-like"/>
    <property type="match status" value="1"/>
</dbReference>
<dbReference type="SMART" id="SM00458">
    <property type="entry name" value="RICIN"/>
    <property type="match status" value="1"/>
</dbReference>
<name>A0AAD6XWB6_9AGAR</name>
<feature type="domain" description="Ricin B lectin" evidence="2">
    <location>
        <begin position="66"/>
        <end position="212"/>
    </location>
</feature>